<dbReference type="OrthoDB" id="9815750at2"/>
<comment type="caution">
    <text evidence="6">The sequence shown here is derived from an EMBL/GenBank/DDBJ whole genome shotgun (WGS) entry which is preliminary data.</text>
</comment>
<keyword evidence="4" id="KW-0472">Membrane</keyword>
<dbReference type="AlphaFoldDB" id="A0A4R1GHR7"/>
<sequence length="372" mass="42468">MRKLFLPALVLGVLFVALVSNLYFLHKELQDFYFAVIAEETRRVESIIEGTVAGGGDPVEAVSSYMESSPFLVGATFSLGGREIIIPGSAVGENYYRKTVKVEPFTFNLYFDFSYLEEFNKHVFYTFVALLFFSFSFTAVTVWLVRKYFEEKLLYEKEKQEKERLESINLVIHSLLHEVKNRLNTLNLLLHRIERNCENPYVEKLKKEVEGLGRYLEETADLRRPIVLEKEKVDIRELVEGTVAKFSHLLGVKEIETKVNIERALLEVDPEKLSSVFVDLIKNAIEALEGKEKRKLKIEGKREGNFYVVSIMDSGGELPDTEKIFLPYRSTKKGGFGLGLYNAKRVVEAHGGKIEASVEGGWTVFRITLPLA</sequence>
<keyword evidence="7" id="KW-1185">Reference proteome</keyword>
<keyword evidence="4" id="KW-0812">Transmembrane</keyword>
<dbReference type="EMBL" id="SMFV01000001">
    <property type="protein sequence ID" value="TCK06315.1"/>
    <property type="molecule type" value="Genomic_DNA"/>
</dbReference>
<dbReference type="InterPro" id="IPR003594">
    <property type="entry name" value="HATPase_dom"/>
</dbReference>
<feature type="domain" description="Histidine kinase" evidence="5">
    <location>
        <begin position="174"/>
        <end position="372"/>
    </location>
</feature>
<keyword evidence="6" id="KW-0418">Kinase</keyword>
<dbReference type="Pfam" id="PF02518">
    <property type="entry name" value="HATPase_c"/>
    <property type="match status" value="1"/>
</dbReference>
<dbReference type="Gene3D" id="3.30.565.10">
    <property type="entry name" value="Histidine kinase-like ATPase, C-terminal domain"/>
    <property type="match status" value="1"/>
</dbReference>
<dbReference type="InterPro" id="IPR036890">
    <property type="entry name" value="HATPase_C_sf"/>
</dbReference>
<gene>
    <name evidence="6" type="ORF">CLV27_0116</name>
</gene>
<dbReference type="PANTHER" id="PTHR43547:SF2">
    <property type="entry name" value="HYBRID SIGNAL TRANSDUCTION HISTIDINE KINASE C"/>
    <property type="match status" value="1"/>
</dbReference>
<organism evidence="6 7">
    <name type="scientific">Phorcysia thermohydrogeniphila</name>
    <dbReference type="NCBI Taxonomy" id="936138"/>
    <lineage>
        <taxon>Bacteria</taxon>
        <taxon>Pseudomonadati</taxon>
        <taxon>Aquificota</taxon>
        <taxon>Aquificia</taxon>
        <taxon>Desulfurobacteriales</taxon>
        <taxon>Desulfurobacteriaceae</taxon>
        <taxon>Phorcysia</taxon>
    </lineage>
</organism>
<dbReference type="EC" id="2.7.13.3" evidence="2"/>
<dbReference type="InterPro" id="IPR005467">
    <property type="entry name" value="His_kinase_dom"/>
</dbReference>
<keyword evidence="6" id="KW-0808">Transferase</keyword>
<evidence type="ECO:0000259" key="5">
    <source>
        <dbReference type="PROSITE" id="PS50109"/>
    </source>
</evidence>
<dbReference type="PROSITE" id="PS50109">
    <property type="entry name" value="HIS_KIN"/>
    <property type="match status" value="1"/>
</dbReference>
<proteinExistence type="predicted"/>
<evidence type="ECO:0000256" key="3">
    <source>
        <dbReference type="ARBA" id="ARBA00022553"/>
    </source>
</evidence>
<evidence type="ECO:0000313" key="6">
    <source>
        <dbReference type="EMBL" id="TCK06315.1"/>
    </source>
</evidence>
<name>A0A4R1GHR7_9BACT</name>
<keyword evidence="3" id="KW-0597">Phosphoprotein</keyword>
<protein>
    <recommendedName>
        <fullName evidence="2">histidine kinase</fullName>
        <ecNumber evidence="2">2.7.13.3</ecNumber>
    </recommendedName>
</protein>
<reference evidence="6 7" key="1">
    <citation type="submission" date="2019-03" db="EMBL/GenBank/DDBJ databases">
        <title>Genomic Encyclopedia of Archaeal and Bacterial Type Strains, Phase II (KMG-II): from individual species to whole genera.</title>
        <authorList>
            <person name="Goeker M."/>
        </authorList>
    </citation>
    <scope>NUCLEOTIDE SEQUENCE [LARGE SCALE GENOMIC DNA]</scope>
    <source>
        <strain evidence="6 7">DSM 24425</strain>
    </source>
</reference>
<evidence type="ECO:0000256" key="4">
    <source>
        <dbReference type="SAM" id="Phobius"/>
    </source>
</evidence>
<dbReference type="GO" id="GO:0000155">
    <property type="term" value="F:phosphorelay sensor kinase activity"/>
    <property type="evidence" value="ECO:0007669"/>
    <property type="project" value="TreeGrafter"/>
</dbReference>
<comment type="catalytic activity">
    <reaction evidence="1">
        <text>ATP + protein L-histidine = ADP + protein N-phospho-L-histidine.</text>
        <dbReference type="EC" id="2.7.13.3"/>
    </reaction>
</comment>
<dbReference type="Proteomes" id="UP000295777">
    <property type="component" value="Unassembled WGS sequence"/>
</dbReference>
<dbReference type="PRINTS" id="PR00344">
    <property type="entry name" value="BCTRLSENSOR"/>
</dbReference>
<dbReference type="SUPFAM" id="SSF55874">
    <property type="entry name" value="ATPase domain of HSP90 chaperone/DNA topoisomerase II/histidine kinase"/>
    <property type="match status" value="1"/>
</dbReference>
<accession>A0A4R1GHR7</accession>
<dbReference type="InterPro" id="IPR004358">
    <property type="entry name" value="Sig_transdc_His_kin-like_C"/>
</dbReference>
<feature type="transmembrane region" description="Helical" evidence="4">
    <location>
        <begin position="123"/>
        <end position="145"/>
    </location>
</feature>
<keyword evidence="4" id="KW-1133">Transmembrane helix</keyword>
<dbReference type="SMART" id="SM00387">
    <property type="entry name" value="HATPase_c"/>
    <property type="match status" value="1"/>
</dbReference>
<evidence type="ECO:0000313" key="7">
    <source>
        <dbReference type="Proteomes" id="UP000295777"/>
    </source>
</evidence>
<evidence type="ECO:0000256" key="2">
    <source>
        <dbReference type="ARBA" id="ARBA00012438"/>
    </source>
</evidence>
<evidence type="ECO:0000256" key="1">
    <source>
        <dbReference type="ARBA" id="ARBA00000085"/>
    </source>
</evidence>
<dbReference type="PANTHER" id="PTHR43547">
    <property type="entry name" value="TWO-COMPONENT HISTIDINE KINASE"/>
    <property type="match status" value="1"/>
</dbReference>
<dbReference type="RefSeq" id="WP_132524742.1">
    <property type="nucleotide sequence ID" value="NZ_SMFV01000001.1"/>
</dbReference>